<dbReference type="InterPro" id="IPR001806">
    <property type="entry name" value="Small_GTPase"/>
</dbReference>
<dbReference type="NCBIfam" id="TIGR00231">
    <property type="entry name" value="small_GTP"/>
    <property type="match status" value="1"/>
</dbReference>
<evidence type="ECO:0000256" key="7">
    <source>
        <dbReference type="ARBA" id="ARBA00023136"/>
    </source>
</evidence>
<feature type="transmembrane region" description="Helical" evidence="10">
    <location>
        <begin position="83"/>
        <end position="101"/>
    </location>
</feature>
<dbReference type="PRINTS" id="PR00449">
    <property type="entry name" value="RASTRNSFRMNG"/>
</dbReference>
<protein>
    <recommendedName>
        <fullName evidence="3">small monomeric GTPase</fullName>
        <ecNumber evidence="3">3.6.5.2</ecNumber>
    </recommendedName>
</protein>
<gene>
    <name evidence="12" type="ORF">PACLA_8A039222</name>
</gene>
<evidence type="ECO:0000256" key="5">
    <source>
        <dbReference type="ARBA" id="ARBA00022801"/>
    </source>
</evidence>
<feature type="transmembrane region" description="Helical" evidence="10">
    <location>
        <begin position="210"/>
        <end position="230"/>
    </location>
</feature>
<evidence type="ECO:0000256" key="2">
    <source>
        <dbReference type="ARBA" id="ARBA00008344"/>
    </source>
</evidence>
<dbReference type="CDD" id="cd00637">
    <property type="entry name" value="7tm_classA_rhodopsin-like"/>
    <property type="match status" value="1"/>
</dbReference>
<dbReference type="GO" id="GO:0016020">
    <property type="term" value="C:membrane"/>
    <property type="evidence" value="ECO:0007669"/>
    <property type="project" value="UniProtKB-SubCell"/>
</dbReference>
<dbReference type="InterPro" id="IPR005225">
    <property type="entry name" value="Small_GTP-bd"/>
</dbReference>
<reference evidence="12" key="1">
    <citation type="submission" date="2020-04" db="EMBL/GenBank/DDBJ databases">
        <authorList>
            <person name="Alioto T."/>
            <person name="Alioto T."/>
            <person name="Gomez Garrido J."/>
        </authorList>
    </citation>
    <scope>NUCLEOTIDE SEQUENCE</scope>
    <source>
        <strain evidence="12">A484AB</strain>
    </source>
</reference>
<evidence type="ECO:0000313" key="12">
    <source>
        <dbReference type="EMBL" id="CAB3984301.1"/>
    </source>
</evidence>
<evidence type="ECO:0000256" key="4">
    <source>
        <dbReference type="ARBA" id="ARBA00022692"/>
    </source>
</evidence>
<dbReference type="GO" id="GO:0004930">
    <property type="term" value="F:G protein-coupled receptor activity"/>
    <property type="evidence" value="ECO:0007669"/>
    <property type="project" value="InterPro"/>
</dbReference>
<evidence type="ECO:0000256" key="3">
    <source>
        <dbReference type="ARBA" id="ARBA00011984"/>
    </source>
</evidence>
<comment type="catalytic activity">
    <reaction evidence="8">
        <text>GTP + H2O = GDP + phosphate + H(+)</text>
        <dbReference type="Rhea" id="RHEA:19669"/>
        <dbReference type="ChEBI" id="CHEBI:15377"/>
        <dbReference type="ChEBI" id="CHEBI:15378"/>
        <dbReference type="ChEBI" id="CHEBI:37565"/>
        <dbReference type="ChEBI" id="CHEBI:43474"/>
        <dbReference type="ChEBI" id="CHEBI:58189"/>
        <dbReference type="EC" id="3.6.5.2"/>
    </reaction>
</comment>
<dbReference type="Gene3D" id="3.40.50.300">
    <property type="entry name" value="P-loop containing nucleotide triphosphate hydrolases"/>
    <property type="match status" value="1"/>
</dbReference>
<dbReference type="EC" id="3.6.5.2" evidence="3"/>
<evidence type="ECO:0000256" key="9">
    <source>
        <dbReference type="SAM" id="MobiDB-lite"/>
    </source>
</evidence>
<dbReference type="PROSITE" id="PS51420">
    <property type="entry name" value="RHO"/>
    <property type="match status" value="1"/>
</dbReference>
<dbReference type="InterPro" id="IPR000276">
    <property type="entry name" value="GPCR_Rhodpsn"/>
</dbReference>
<feature type="region of interest" description="Disordered" evidence="9">
    <location>
        <begin position="451"/>
        <end position="480"/>
    </location>
</feature>
<keyword evidence="4 10" id="KW-0812">Transmembrane</keyword>
<dbReference type="PROSITE" id="PS51421">
    <property type="entry name" value="RAS"/>
    <property type="match status" value="1"/>
</dbReference>
<dbReference type="AlphaFoldDB" id="A0A7D9HJD2"/>
<dbReference type="InterPro" id="IPR017452">
    <property type="entry name" value="GPCR_Rhodpsn_7TM"/>
</dbReference>
<evidence type="ECO:0000256" key="6">
    <source>
        <dbReference type="ARBA" id="ARBA00022989"/>
    </source>
</evidence>
<feature type="transmembrane region" description="Helical" evidence="10">
    <location>
        <begin position="42"/>
        <end position="63"/>
    </location>
</feature>
<dbReference type="OrthoDB" id="18798at2759"/>
<sequence length="498" mass="56683">MSTAVQGYQVLSYVLGILVIVLNGVLLASMCKERKKIFVTRVSYLVASLAVADCLNGLFLIVVRQPIKAIEFKSDIRTIIELPLIWIVFCASFLTLFLMAAERLIIVALPMDWSNLLTIPRTISCILFVWLLSIACGVAVHYKRFYTQLVFCSFIEISALCFVAIHVYILWVFRRREQRRFNAVANQDSSQVTPCLTDIPRNQNIAYRKVSIVVIILLTIYIVTGVPFFVCVQMFTLNNAYTFHNTLASYTNHNEANALVNRTRETNEEARMLNGTRDVYKIALLGSEGSGKTALLVRFLTGRYIVDYDPTIEDTYRKIFVFNDEPESVDILDTATTGDVKSELRKDFLKYGDAFVIVYSVTDRSSFDMVQVYRQEILDARESHVQHNVKLVGNKTDLEKKRQVSTYEGKKMAEKYDWTFCEASAASNIGISDVFFGLNEVTKHSLAEVLGSSSDSDSTSSMTAEESRVKTKKKSSHHRRAKFKDLKLFRWHSQPDHI</sequence>
<dbReference type="SUPFAM" id="SSF52540">
    <property type="entry name" value="P-loop containing nucleoside triphosphate hydrolases"/>
    <property type="match status" value="1"/>
</dbReference>
<dbReference type="GO" id="GO:0003925">
    <property type="term" value="F:G protein activity"/>
    <property type="evidence" value="ECO:0007669"/>
    <property type="project" value="UniProtKB-EC"/>
</dbReference>
<dbReference type="PANTHER" id="PTHR45704">
    <property type="entry name" value="RAS-LIKE FAMILY MEMBER 11"/>
    <property type="match status" value="1"/>
</dbReference>
<dbReference type="PROSITE" id="PS50262">
    <property type="entry name" value="G_PROTEIN_RECEP_F1_2"/>
    <property type="match status" value="1"/>
</dbReference>
<organism evidence="12 13">
    <name type="scientific">Paramuricea clavata</name>
    <name type="common">Red gorgonian</name>
    <name type="synonym">Violescent sea-whip</name>
    <dbReference type="NCBI Taxonomy" id="317549"/>
    <lineage>
        <taxon>Eukaryota</taxon>
        <taxon>Metazoa</taxon>
        <taxon>Cnidaria</taxon>
        <taxon>Anthozoa</taxon>
        <taxon>Octocorallia</taxon>
        <taxon>Malacalcyonacea</taxon>
        <taxon>Plexauridae</taxon>
        <taxon>Paramuricea</taxon>
    </lineage>
</organism>
<comment type="caution">
    <text evidence="12">The sequence shown here is derived from an EMBL/GenBank/DDBJ whole genome shotgun (WGS) entry which is preliminary data.</text>
</comment>
<dbReference type="SUPFAM" id="SSF81321">
    <property type="entry name" value="Family A G protein-coupled receptor-like"/>
    <property type="match status" value="1"/>
</dbReference>
<name>A0A7D9HJD2_PARCT</name>
<dbReference type="Pfam" id="PF00071">
    <property type="entry name" value="Ras"/>
    <property type="match status" value="1"/>
</dbReference>
<keyword evidence="7 10" id="KW-0472">Membrane</keyword>
<evidence type="ECO:0000313" key="13">
    <source>
        <dbReference type="Proteomes" id="UP001152795"/>
    </source>
</evidence>
<keyword evidence="5" id="KW-0378">Hydrolase</keyword>
<dbReference type="InterPro" id="IPR051065">
    <property type="entry name" value="Ras-related_GTPase"/>
</dbReference>
<comment type="subcellular location">
    <subcellularLocation>
        <location evidence="1">Membrane</location>
    </subcellularLocation>
</comment>
<accession>A0A7D9HJD2</accession>
<evidence type="ECO:0000256" key="1">
    <source>
        <dbReference type="ARBA" id="ARBA00004370"/>
    </source>
</evidence>
<dbReference type="Gene3D" id="1.20.1070.10">
    <property type="entry name" value="Rhodopsin 7-helix transmembrane proteins"/>
    <property type="match status" value="1"/>
</dbReference>
<dbReference type="SMART" id="SM00174">
    <property type="entry name" value="RHO"/>
    <property type="match status" value="1"/>
</dbReference>
<dbReference type="Pfam" id="PF00001">
    <property type="entry name" value="7tm_1"/>
    <property type="match status" value="1"/>
</dbReference>
<evidence type="ECO:0000256" key="10">
    <source>
        <dbReference type="SAM" id="Phobius"/>
    </source>
</evidence>
<keyword evidence="6 10" id="KW-1133">Transmembrane helix</keyword>
<dbReference type="SMART" id="SM00173">
    <property type="entry name" value="RAS"/>
    <property type="match status" value="1"/>
</dbReference>
<feature type="transmembrane region" description="Helical" evidence="10">
    <location>
        <begin position="12"/>
        <end position="30"/>
    </location>
</feature>
<proteinExistence type="inferred from homology"/>
<feature type="transmembrane region" description="Helical" evidence="10">
    <location>
        <begin position="148"/>
        <end position="173"/>
    </location>
</feature>
<evidence type="ECO:0000256" key="8">
    <source>
        <dbReference type="ARBA" id="ARBA00048098"/>
    </source>
</evidence>
<feature type="domain" description="G-protein coupled receptors family 1 profile" evidence="11">
    <location>
        <begin position="22"/>
        <end position="230"/>
    </location>
</feature>
<comment type="similarity">
    <text evidence="2">Belongs to the small GTPase superfamily. Ras family.</text>
</comment>
<dbReference type="SMART" id="SM00175">
    <property type="entry name" value="RAB"/>
    <property type="match status" value="1"/>
</dbReference>
<dbReference type="InterPro" id="IPR027417">
    <property type="entry name" value="P-loop_NTPase"/>
</dbReference>
<evidence type="ECO:0000259" key="11">
    <source>
        <dbReference type="PROSITE" id="PS50262"/>
    </source>
</evidence>
<feature type="compositionally biased region" description="Basic residues" evidence="9">
    <location>
        <begin position="470"/>
        <end position="480"/>
    </location>
</feature>
<feature type="transmembrane region" description="Helical" evidence="10">
    <location>
        <begin position="122"/>
        <end position="142"/>
    </location>
</feature>
<dbReference type="Proteomes" id="UP001152795">
    <property type="component" value="Unassembled WGS sequence"/>
</dbReference>
<feature type="compositionally biased region" description="Low complexity" evidence="9">
    <location>
        <begin position="452"/>
        <end position="464"/>
    </location>
</feature>
<dbReference type="GO" id="GO:0005525">
    <property type="term" value="F:GTP binding"/>
    <property type="evidence" value="ECO:0007669"/>
    <property type="project" value="InterPro"/>
</dbReference>
<dbReference type="PROSITE" id="PS51419">
    <property type="entry name" value="RAB"/>
    <property type="match status" value="1"/>
</dbReference>
<keyword evidence="13" id="KW-1185">Reference proteome</keyword>
<dbReference type="EMBL" id="CACRXK020000719">
    <property type="protein sequence ID" value="CAB3984301.1"/>
    <property type="molecule type" value="Genomic_DNA"/>
</dbReference>